<evidence type="ECO:0000313" key="3">
    <source>
        <dbReference type="Proteomes" id="UP000712600"/>
    </source>
</evidence>
<evidence type="ECO:0000313" key="2">
    <source>
        <dbReference type="EMBL" id="KAF3585474.1"/>
    </source>
</evidence>
<gene>
    <name evidence="2" type="ORF">F2Q69_00027115</name>
</gene>
<dbReference type="Proteomes" id="UP000712600">
    <property type="component" value="Unassembled WGS sequence"/>
</dbReference>
<comment type="caution">
    <text evidence="2">The sequence shown here is derived from an EMBL/GenBank/DDBJ whole genome shotgun (WGS) entry which is preliminary data.</text>
</comment>
<dbReference type="AlphaFoldDB" id="A0A8S9S0R7"/>
<protein>
    <submittedName>
        <fullName evidence="2">Uncharacterized protein</fullName>
    </submittedName>
</protein>
<dbReference type="EMBL" id="QGKX02000088">
    <property type="protein sequence ID" value="KAF3585474.1"/>
    <property type="molecule type" value="Genomic_DNA"/>
</dbReference>
<organism evidence="2 3">
    <name type="scientific">Brassica cretica</name>
    <name type="common">Mustard</name>
    <dbReference type="NCBI Taxonomy" id="69181"/>
    <lineage>
        <taxon>Eukaryota</taxon>
        <taxon>Viridiplantae</taxon>
        <taxon>Streptophyta</taxon>
        <taxon>Embryophyta</taxon>
        <taxon>Tracheophyta</taxon>
        <taxon>Spermatophyta</taxon>
        <taxon>Magnoliopsida</taxon>
        <taxon>eudicotyledons</taxon>
        <taxon>Gunneridae</taxon>
        <taxon>Pentapetalae</taxon>
        <taxon>rosids</taxon>
        <taxon>malvids</taxon>
        <taxon>Brassicales</taxon>
        <taxon>Brassicaceae</taxon>
        <taxon>Brassiceae</taxon>
        <taxon>Brassica</taxon>
    </lineage>
</organism>
<feature type="region of interest" description="Disordered" evidence="1">
    <location>
        <begin position="1"/>
        <end position="23"/>
    </location>
</feature>
<evidence type="ECO:0000256" key="1">
    <source>
        <dbReference type="SAM" id="MobiDB-lite"/>
    </source>
</evidence>
<reference evidence="2" key="1">
    <citation type="submission" date="2019-12" db="EMBL/GenBank/DDBJ databases">
        <title>Genome sequencing and annotation of Brassica cretica.</title>
        <authorList>
            <person name="Studholme D.J."/>
            <person name="Sarris P."/>
        </authorList>
    </citation>
    <scope>NUCLEOTIDE SEQUENCE</scope>
    <source>
        <strain evidence="2">PFS-109/04</strain>
        <tissue evidence="2">Leaf</tissue>
    </source>
</reference>
<feature type="compositionally biased region" description="Polar residues" evidence="1">
    <location>
        <begin position="1"/>
        <end position="14"/>
    </location>
</feature>
<name>A0A8S9S0R7_BRACR</name>
<accession>A0A8S9S0R7</accession>
<sequence length="216" mass="24885">MKMSKSVGQNTLSRTIAKPEPATKQVKAKNAENFSGCKDVVALKFVVQPESHQTSQTDHLGNTSDRRSVQGAYLDNQKDFVYETNFPKRLTPQGVIEAWNFRRSFTDQIVMNFKSQRFLSPSICEYLTLEGDSSPRKERSEPKSIIELNRDLSYFQQAQFEEKWTGKSEVIIHSPEPAKPVLYLPQLEANRFNQLQTRHWRPGDHFNHSGDIIHCQ</sequence>
<proteinExistence type="predicted"/>